<gene>
    <name evidence="3" type="ORF">SAMN02745206_02119</name>
</gene>
<evidence type="ECO:0000313" key="4">
    <source>
        <dbReference type="Proteomes" id="UP000184076"/>
    </source>
</evidence>
<evidence type="ECO:0000259" key="2">
    <source>
        <dbReference type="Pfam" id="PF02470"/>
    </source>
</evidence>
<feature type="domain" description="Mce/MlaD" evidence="2">
    <location>
        <begin position="39"/>
        <end position="114"/>
    </location>
</feature>
<name>A0A1M5C6T4_9BACT</name>
<keyword evidence="4" id="KW-1185">Reference proteome</keyword>
<reference evidence="4" key="1">
    <citation type="submission" date="2016-11" db="EMBL/GenBank/DDBJ databases">
        <authorList>
            <person name="Varghese N."/>
            <person name="Submissions S."/>
        </authorList>
    </citation>
    <scope>NUCLEOTIDE SEQUENCE [LARGE SCALE GENOMIC DNA]</scope>
    <source>
        <strain evidence="4">DSM 9756</strain>
    </source>
</reference>
<feature type="transmembrane region" description="Helical" evidence="1">
    <location>
        <begin position="12"/>
        <end position="34"/>
    </location>
</feature>
<dbReference type="PANTHER" id="PTHR36698">
    <property type="entry name" value="BLL5892 PROTEIN"/>
    <property type="match status" value="1"/>
</dbReference>
<sequence>MGRPVNTFKIGLFVILCGGLGLVALIWLGASHFFEEKATYVTYFAESVKGLQQDAIVNYRGVAVGRVASVELAPDGRLIQVVMHLRPDFPVDDTLAIRLREQGLTGLRFLEIDTAPADVDRATPSLDFTPPYPLIRSYPSEIEQLKGAFESIYTKIVSLDLEGLTERWKQVGETVNRIFGGTDLETTLRNVREDTERLKVLLDRADRVLGEEDLKEIVQNTRKATQSLRILAGLVEKSASRGDLQGGFRDLGATVAAARRAAETLSKHLEEIPPGTLQHTSRDMQALLQDSRAMVSQWRTGTNETLVLLNQNLYSLRLLLDQLVVLARTLKEEPNRVLFTTNPQDPFEEKKK</sequence>
<dbReference type="STRING" id="1121391.SAMN02745206_02119"/>
<evidence type="ECO:0000313" key="3">
    <source>
        <dbReference type="EMBL" id="SHF50317.1"/>
    </source>
</evidence>
<keyword evidence="1" id="KW-0472">Membrane</keyword>
<accession>A0A1M5C6T4</accession>
<dbReference type="Pfam" id="PF02470">
    <property type="entry name" value="MlaD"/>
    <property type="match status" value="1"/>
</dbReference>
<dbReference type="PANTHER" id="PTHR36698:SF2">
    <property type="entry name" value="MCE_MLAD DOMAIN-CONTAINING PROTEIN"/>
    <property type="match status" value="1"/>
</dbReference>
<protein>
    <submittedName>
        <fullName evidence="3">MlaD protein</fullName>
    </submittedName>
</protein>
<dbReference type="InterPro" id="IPR003399">
    <property type="entry name" value="Mce/MlaD"/>
</dbReference>
<dbReference type="Proteomes" id="UP000184076">
    <property type="component" value="Unassembled WGS sequence"/>
</dbReference>
<evidence type="ECO:0000256" key="1">
    <source>
        <dbReference type="SAM" id="Phobius"/>
    </source>
</evidence>
<proteinExistence type="predicted"/>
<dbReference type="AlphaFoldDB" id="A0A1M5C6T4"/>
<keyword evidence="1" id="KW-0812">Transmembrane</keyword>
<keyword evidence="1" id="KW-1133">Transmembrane helix</keyword>
<organism evidence="3 4">
    <name type="scientific">Desulfacinum infernum DSM 9756</name>
    <dbReference type="NCBI Taxonomy" id="1121391"/>
    <lineage>
        <taxon>Bacteria</taxon>
        <taxon>Pseudomonadati</taxon>
        <taxon>Thermodesulfobacteriota</taxon>
        <taxon>Syntrophobacteria</taxon>
        <taxon>Syntrophobacterales</taxon>
        <taxon>Syntrophobacteraceae</taxon>
        <taxon>Desulfacinum</taxon>
    </lineage>
</organism>
<dbReference type="RefSeq" id="WP_073039116.1">
    <property type="nucleotide sequence ID" value="NZ_FQVB01000019.1"/>
</dbReference>
<dbReference type="EMBL" id="FQVB01000019">
    <property type="protein sequence ID" value="SHF50317.1"/>
    <property type="molecule type" value="Genomic_DNA"/>
</dbReference>